<keyword evidence="4" id="KW-0479">Metal-binding</keyword>
<accession>A0A2K9NQJ2</accession>
<dbReference type="Pfam" id="PF03167">
    <property type="entry name" value="UDG"/>
    <property type="match status" value="1"/>
</dbReference>
<name>A0A2K9NQJ2_BACTC</name>
<dbReference type="KEGG" id="bsto:C0V70_06535"/>
<dbReference type="GO" id="GO:0051539">
    <property type="term" value="F:4 iron, 4 sulfur cluster binding"/>
    <property type="evidence" value="ECO:0007669"/>
    <property type="project" value="UniProtKB-KW"/>
</dbReference>
<dbReference type="PANTHER" id="PTHR33693:SF9">
    <property type="entry name" value="TYPE-4 URACIL-DNA GLYCOSYLASE"/>
    <property type="match status" value="1"/>
</dbReference>
<dbReference type="Proteomes" id="UP000235584">
    <property type="component" value="Chromosome"/>
</dbReference>
<evidence type="ECO:0000256" key="6">
    <source>
        <dbReference type="ARBA" id="ARBA00022801"/>
    </source>
</evidence>
<dbReference type="SMART" id="SM00986">
    <property type="entry name" value="UDG"/>
    <property type="match status" value="1"/>
</dbReference>
<dbReference type="NCBIfam" id="TIGR00758">
    <property type="entry name" value="UDG_fam4"/>
    <property type="match status" value="1"/>
</dbReference>
<evidence type="ECO:0000256" key="8">
    <source>
        <dbReference type="ARBA" id="ARBA00023014"/>
    </source>
</evidence>
<dbReference type="GO" id="GO:0097506">
    <property type="term" value="F:deaminated base DNA N-glycosylase activity"/>
    <property type="evidence" value="ECO:0007669"/>
    <property type="project" value="UniProtKB-ARBA"/>
</dbReference>
<keyword evidence="3" id="KW-0004">4Fe-4S</keyword>
<keyword evidence="7" id="KW-0408">Iron</keyword>
<keyword evidence="5" id="KW-0227">DNA damage</keyword>
<dbReference type="InterPro" id="IPR036895">
    <property type="entry name" value="Uracil-DNA_glycosylase-like_sf"/>
</dbReference>
<keyword evidence="11" id="KW-1185">Reference proteome</keyword>
<dbReference type="InterPro" id="IPR023875">
    <property type="entry name" value="DNA_repair_put"/>
</dbReference>
<dbReference type="Pfam" id="PF13566">
    <property type="entry name" value="DUF4130"/>
    <property type="match status" value="1"/>
</dbReference>
<organism evidence="10 11">
    <name type="scientific">Bacteriovorax stolpii</name>
    <name type="common">Bdellovibrio stolpii</name>
    <dbReference type="NCBI Taxonomy" id="960"/>
    <lineage>
        <taxon>Bacteria</taxon>
        <taxon>Pseudomonadati</taxon>
        <taxon>Bdellovibrionota</taxon>
        <taxon>Bacteriovoracia</taxon>
        <taxon>Bacteriovoracales</taxon>
        <taxon>Bacteriovoracaceae</taxon>
        <taxon>Bacteriovorax</taxon>
    </lineage>
</organism>
<reference evidence="10 11" key="1">
    <citation type="submission" date="2018-01" db="EMBL/GenBank/DDBJ databases">
        <title>Complete genome sequence of Bacteriovorax stolpii DSM12778.</title>
        <authorList>
            <person name="Tang B."/>
            <person name="Chang J."/>
        </authorList>
    </citation>
    <scope>NUCLEOTIDE SEQUENCE [LARGE SCALE GENOMIC DNA]</scope>
    <source>
        <strain evidence="10 11">DSM 12778</strain>
    </source>
</reference>
<dbReference type="AlphaFoldDB" id="A0A2K9NQJ2"/>
<evidence type="ECO:0000256" key="4">
    <source>
        <dbReference type="ARBA" id="ARBA00022723"/>
    </source>
</evidence>
<protein>
    <recommendedName>
        <fullName evidence="2">Type-4 uracil-DNA glycosylase</fullName>
    </recommendedName>
</protein>
<evidence type="ECO:0000256" key="7">
    <source>
        <dbReference type="ARBA" id="ARBA00023004"/>
    </source>
</evidence>
<keyword evidence="9" id="KW-0234">DNA repair</keyword>
<proteinExistence type="inferred from homology"/>
<dbReference type="InterPro" id="IPR025404">
    <property type="entry name" value="DUF4130"/>
</dbReference>
<sequence length="459" mass="52264">MKVATIEPTFDSWRTYARSLLSEKVHYDDIVWKTSGTGSLFDLMSADHRPSPAQLSIPQSFMQDAAFVSAFRDDTTWALLYRLAFRLIYENKHLMSVALDTDVLEFHRRMRLVSRDLHKVKAFVRFKEIKKNDESIYMAWHRPDHRVLKFSAPFFTDRFNGMNWVIFTEDESMSWINNQLTFGPGITQQEALAFDHTEELWKTYYGSIFNPARIKVKAMKKELPVRHWATLPEASIIDDLLRQAPKRLEEFYESQRASAVSLIQENVSSLSELKAAIINCAACSICSKATAPVFGEGPMDAEIVFVGEQPGNEEDMAGSPFVGPAGKLFMDALDKADIKRSDVYLTNAVKGFKWKEHNGMRKHVNPSSFEISACRAWVKSELELIKPRILVCLGASAAQSVFGKLMKVHDSHGKIFKTAFCDQTIILPHPSAILRTQDPEEKMHLETRFLGDIMALKNI</sequence>
<dbReference type="InterPro" id="IPR005122">
    <property type="entry name" value="Uracil-DNA_glycosylase-like"/>
</dbReference>
<dbReference type="InterPro" id="IPR005273">
    <property type="entry name" value="Ura-DNA_glyco_family4"/>
</dbReference>
<dbReference type="SUPFAM" id="SSF52141">
    <property type="entry name" value="Uracil-DNA glycosylase-like"/>
    <property type="match status" value="1"/>
</dbReference>
<evidence type="ECO:0000256" key="5">
    <source>
        <dbReference type="ARBA" id="ARBA00022763"/>
    </source>
</evidence>
<dbReference type="NCBIfam" id="TIGR03915">
    <property type="entry name" value="SAM_7_link_chp"/>
    <property type="match status" value="1"/>
</dbReference>
<dbReference type="GO" id="GO:0006281">
    <property type="term" value="P:DNA repair"/>
    <property type="evidence" value="ECO:0007669"/>
    <property type="project" value="UniProtKB-KW"/>
</dbReference>
<dbReference type="NCBIfam" id="TIGR03914">
    <property type="entry name" value="UDG_fam_dom"/>
    <property type="match status" value="1"/>
</dbReference>
<dbReference type="EMBL" id="CP025704">
    <property type="protein sequence ID" value="AUN97773.1"/>
    <property type="molecule type" value="Genomic_DNA"/>
</dbReference>
<comment type="similarity">
    <text evidence="1">Belongs to the uracil-DNA glycosylase (UDG) superfamily. Type 4 (UDGa) family.</text>
</comment>
<dbReference type="GO" id="GO:0046872">
    <property type="term" value="F:metal ion binding"/>
    <property type="evidence" value="ECO:0007669"/>
    <property type="project" value="UniProtKB-KW"/>
</dbReference>
<gene>
    <name evidence="10" type="ORF">C0V70_06535</name>
</gene>
<dbReference type="Gene3D" id="3.40.470.10">
    <property type="entry name" value="Uracil-DNA glycosylase-like domain"/>
    <property type="match status" value="1"/>
</dbReference>
<evidence type="ECO:0000313" key="11">
    <source>
        <dbReference type="Proteomes" id="UP000235584"/>
    </source>
</evidence>
<keyword evidence="6" id="KW-0378">Hydrolase</keyword>
<evidence type="ECO:0000256" key="1">
    <source>
        <dbReference type="ARBA" id="ARBA00006521"/>
    </source>
</evidence>
<evidence type="ECO:0000256" key="2">
    <source>
        <dbReference type="ARBA" id="ARBA00019403"/>
    </source>
</evidence>
<dbReference type="CDD" id="cd10030">
    <property type="entry name" value="UDG-F4_TTUDGA_SPO1dp_like"/>
    <property type="match status" value="1"/>
</dbReference>
<dbReference type="SMART" id="SM00987">
    <property type="entry name" value="UreE_C"/>
    <property type="match status" value="1"/>
</dbReference>
<evidence type="ECO:0000256" key="9">
    <source>
        <dbReference type="ARBA" id="ARBA00023204"/>
    </source>
</evidence>
<keyword evidence="8" id="KW-0411">Iron-sulfur</keyword>
<dbReference type="PANTHER" id="PTHR33693">
    <property type="entry name" value="TYPE-5 URACIL-DNA GLYCOSYLASE"/>
    <property type="match status" value="1"/>
</dbReference>
<evidence type="ECO:0000256" key="3">
    <source>
        <dbReference type="ARBA" id="ARBA00022485"/>
    </source>
</evidence>
<dbReference type="InterPro" id="IPR051536">
    <property type="entry name" value="UDG_Type-4/5"/>
</dbReference>
<evidence type="ECO:0000313" key="10">
    <source>
        <dbReference type="EMBL" id="AUN97773.1"/>
    </source>
</evidence>